<dbReference type="OrthoDB" id="460796at2"/>
<dbReference type="KEGG" id="scs:Sta7437_1057"/>
<dbReference type="RefSeq" id="WP_015192310.1">
    <property type="nucleotide sequence ID" value="NC_019748.1"/>
</dbReference>
<evidence type="ECO:0000256" key="1">
    <source>
        <dbReference type="SAM" id="Coils"/>
    </source>
</evidence>
<evidence type="ECO:0000313" key="3">
    <source>
        <dbReference type="Proteomes" id="UP000010473"/>
    </source>
</evidence>
<gene>
    <name evidence="2" type="ordered locus">Sta7437_1057</name>
</gene>
<proteinExistence type="predicted"/>
<keyword evidence="3" id="KW-1185">Reference proteome</keyword>
<accession>K9XSJ2</accession>
<dbReference type="InterPro" id="IPR007497">
    <property type="entry name" value="SIMPL/DUF541"/>
</dbReference>
<dbReference type="HOGENOM" id="CLU_080344_0_0_3"/>
<dbReference type="AlphaFoldDB" id="K9XSJ2"/>
<sequence>MWFTYMMSKFRYLILMGIVMIGLALPFKASAAEQVVSTLTVTGQGTEKITTTLTNIQLGVEIQGKTATEVQQQIAEQTNSLVQFLRSRQVEQLQTTGIQLQPSYDYSNEQRKLIGYVGINTLSFRLSTEKLGDLIDQAVQAGATRIDNISFTASDEAVANAQKQALKKAVQDAQAQAEAVLQALSLTAKSIVTIQINGANPPQPLMVQNEAFSARSQDKVSTPIIGGEQAVEASVTLQIGY</sequence>
<dbReference type="Gene3D" id="3.30.70.2970">
    <property type="entry name" value="Protein of unknown function (DUF541), domain 2"/>
    <property type="match status" value="1"/>
</dbReference>
<dbReference type="PANTHER" id="PTHR34387">
    <property type="entry name" value="SLR1258 PROTEIN"/>
    <property type="match status" value="1"/>
</dbReference>
<evidence type="ECO:0008006" key="4">
    <source>
        <dbReference type="Google" id="ProtNLM"/>
    </source>
</evidence>
<evidence type="ECO:0000313" key="2">
    <source>
        <dbReference type="EMBL" id="AFZ34637.1"/>
    </source>
</evidence>
<dbReference type="Gene3D" id="3.30.110.170">
    <property type="entry name" value="Protein of unknown function (DUF541), domain 1"/>
    <property type="match status" value="1"/>
</dbReference>
<feature type="coiled-coil region" evidence="1">
    <location>
        <begin position="156"/>
        <end position="183"/>
    </location>
</feature>
<dbReference type="Pfam" id="PF04402">
    <property type="entry name" value="SIMPL"/>
    <property type="match status" value="1"/>
</dbReference>
<dbReference type="PANTHER" id="PTHR34387:SF1">
    <property type="entry name" value="PERIPLASMIC IMMUNOGENIC PROTEIN"/>
    <property type="match status" value="1"/>
</dbReference>
<reference evidence="3" key="1">
    <citation type="journal article" date="2013" name="Proc. Natl. Acad. Sci. U.S.A.">
        <title>Improving the coverage of the cyanobacterial phylum using diversity-driven genome sequencing.</title>
        <authorList>
            <person name="Shih P.M."/>
            <person name="Wu D."/>
            <person name="Latifi A."/>
            <person name="Axen S.D."/>
            <person name="Fewer D.P."/>
            <person name="Talla E."/>
            <person name="Calteau A."/>
            <person name="Cai F."/>
            <person name="Tandeau de Marsac N."/>
            <person name="Rippka R."/>
            <person name="Herdman M."/>
            <person name="Sivonen K."/>
            <person name="Coursin T."/>
            <person name="Laurent T."/>
            <person name="Goodwin L."/>
            <person name="Nolan M."/>
            <person name="Davenport K.W."/>
            <person name="Han C.S."/>
            <person name="Rubin E.M."/>
            <person name="Eisen J.A."/>
            <person name="Woyke T."/>
            <person name="Gugger M."/>
            <person name="Kerfeld C.A."/>
        </authorList>
    </citation>
    <scope>NUCLEOTIDE SEQUENCE [LARGE SCALE GENOMIC DNA]</scope>
    <source>
        <strain evidence="3">ATCC 29371 / PCC 7437</strain>
    </source>
</reference>
<organism evidence="2 3">
    <name type="scientific">Stanieria cyanosphaera (strain ATCC 29371 / PCC 7437)</name>
    <dbReference type="NCBI Taxonomy" id="111780"/>
    <lineage>
        <taxon>Bacteria</taxon>
        <taxon>Bacillati</taxon>
        <taxon>Cyanobacteriota</taxon>
        <taxon>Cyanophyceae</taxon>
        <taxon>Pleurocapsales</taxon>
        <taxon>Dermocarpellaceae</taxon>
        <taxon>Stanieria</taxon>
    </lineage>
</organism>
<protein>
    <recommendedName>
        <fullName evidence="4">26 kDa periplasmic immunogenic protein</fullName>
    </recommendedName>
</protein>
<dbReference type="EMBL" id="CP003653">
    <property type="protein sequence ID" value="AFZ34637.1"/>
    <property type="molecule type" value="Genomic_DNA"/>
</dbReference>
<name>K9XSJ2_STAC7</name>
<dbReference type="InterPro" id="IPR052022">
    <property type="entry name" value="26kDa_periplasmic_antigen"/>
</dbReference>
<keyword evidence="1" id="KW-0175">Coiled coil</keyword>
<dbReference type="PATRIC" id="fig|111780.3.peg.1100"/>
<dbReference type="eggNOG" id="COG2968">
    <property type="taxonomic scope" value="Bacteria"/>
</dbReference>
<dbReference type="Proteomes" id="UP000010473">
    <property type="component" value="Chromosome"/>
</dbReference>
<dbReference type="GO" id="GO:0006974">
    <property type="term" value="P:DNA damage response"/>
    <property type="evidence" value="ECO:0007669"/>
    <property type="project" value="TreeGrafter"/>
</dbReference>
<dbReference type="STRING" id="111780.Sta7437_1057"/>